<dbReference type="AlphaFoldDB" id="A0A4Y1RHN2"/>
<sequence>MIPLLQIHVDVVLLRQLSRDVKLLQAFSVEPGEERVKELLLDLEFIPVSNASMEPKSPSKLKLSIMGFAQYKQALRRSFMVTVIILLLFGAYFVFIPGKGHSVSKGPYYTVVVDCGSTGTRVNVYKWLARAVSSKELPILLYSYPDNSTDGMLWKSCKYHCLQTEPGLDKSVRNLSGVRASLEPLITLAEHKVPSEKRRDTPIFVLATAGLRRLAMEDARRVLNDIEAIVKEHTFLYKKSWIRVLSGQEEAYYGWVALNYKMGSFGNHSRSPTLGLLDLGGSSLQIVVEVDDTREDANLVRSKFGFVEHDILAYSLSEFGLNEAFDRTVVMLSHMEQLRESASGIVEIRHPCLHTDIVQNYTCYGCSQLKAPDQKKVTSQVQETKFPSVYLVGAPNWEQCRRLARVAAINSSTADTDHRARSCSDNGSEMINLTAFAHPKARFHALSGFFAVYDKLNLSTRATLTKIWEKGQQVCSRSGSDLSSNSQNAYFAWQYCFRVPYVASLIDDALCLGDKEIIFGPADVTWTLGAALVEGEYLWSSPTRSQISILALNMELPMIGRKSTVRGQKMID</sequence>
<reference evidence="6" key="1">
    <citation type="journal article" date="2019" name="Science">
        <title>Mutation of a bHLH transcription factor allowed almond domestication.</title>
        <authorList>
            <person name="Sanchez-Perez R."/>
            <person name="Pavan S."/>
            <person name="Mazzeo R."/>
            <person name="Moldovan C."/>
            <person name="Aiese Cigliano R."/>
            <person name="Del Cueto J."/>
            <person name="Ricciardi F."/>
            <person name="Lotti C."/>
            <person name="Ricciardi L."/>
            <person name="Dicenta F."/>
            <person name="Lopez-Marques R.L."/>
            <person name="Lindberg Moller B."/>
        </authorList>
    </citation>
    <scope>NUCLEOTIDE SEQUENCE</scope>
</reference>
<dbReference type="Gene3D" id="3.30.420.40">
    <property type="match status" value="1"/>
</dbReference>
<dbReference type="PANTHER" id="PTHR11782">
    <property type="entry name" value="ADENOSINE/GUANOSINE DIPHOSPHATASE"/>
    <property type="match status" value="1"/>
</dbReference>
<organism evidence="6">
    <name type="scientific">Prunus dulcis</name>
    <name type="common">Almond</name>
    <name type="synonym">Amygdalus dulcis</name>
    <dbReference type="NCBI Taxonomy" id="3755"/>
    <lineage>
        <taxon>Eukaryota</taxon>
        <taxon>Viridiplantae</taxon>
        <taxon>Streptophyta</taxon>
        <taxon>Embryophyta</taxon>
        <taxon>Tracheophyta</taxon>
        <taxon>Spermatophyta</taxon>
        <taxon>Magnoliopsida</taxon>
        <taxon>eudicotyledons</taxon>
        <taxon>Gunneridae</taxon>
        <taxon>Pentapetalae</taxon>
        <taxon>rosids</taxon>
        <taxon>fabids</taxon>
        <taxon>Rosales</taxon>
        <taxon>Rosaceae</taxon>
        <taxon>Amygdaloideae</taxon>
        <taxon>Amygdaleae</taxon>
        <taxon>Prunus</taxon>
    </lineage>
</organism>
<keyword evidence="4" id="KW-0067">ATP-binding</keyword>
<dbReference type="GO" id="GO:0017110">
    <property type="term" value="F:nucleoside diphosphate phosphatase activity"/>
    <property type="evidence" value="ECO:0007669"/>
    <property type="project" value="TreeGrafter"/>
</dbReference>
<dbReference type="Pfam" id="PF01150">
    <property type="entry name" value="GDA1_CD39"/>
    <property type="match status" value="1"/>
</dbReference>
<evidence type="ECO:0000256" key="1">
    <source>
        <dbReference type="ARBA" id="ARBA00009283"/>
    </source>
</evidence>
<name>A0A4Y1RHN2_PRUDU</name>
<keyword evidence="5" id="KW-0812">Transmembrane</keyword>
<feature type="active site" description="Proton acceptor" evidence="3">
    <location>
        <position position="250"/>
    </location>
</feature>
<keyword evidence="5" id="KW-1133">Transmembrane helix</keyword>
<evidence type="ECO:0000313" key="6">
    <source>
        <dbReference type="EMBL" id="BBH03792.1"/>
    </source>
</evidence>
<keyword evidence="5" id="KW-0472">Membrane</keyword>
<keyword evidence="2" id="KW-0378">Hydrolase</keyword>
<protein>
    <submittedName>
        <fullName evidence="6">GDA1/CD39 nucleoside phosphatase family protein</fullName>
    </submittedName>
</protein>
<gene>
    <name evidence="6" type="ORF">Prudu_014756</name>
</gene>
<evidence type="ECO:0000256" key="2">
    <source>
        <dbReference type="ARBA" id="ARBA00022801"/>
    </source>
</evidence>
<dbReference type="GO" id="GO:0009134">
    <property type="term" value="P:nucleoside diphosphate catabolic process"/>
    <property type="evidence" value="ECO:0007669"/>
    <property type="project" value="TreeGrafter"/>
</dbReference>
<feature type="transmembrane region" description="Helical" evidence="5">
    <location>
        <begin position="74"/>
        <end position="95"/>
    </location>
</feature>
<dbReference type="Gene3D" id="3.30.420.150">
    <property type="entry name" value="Exopolyphosphatase. Domain 2"/>
    <property type="match status" value="1"/>
</dbReference>
<evidence type="ECO:0000256" key="3">
    <source>
        <dbReference type="PIRSR" id="PIRSR600407-1"/>
    </source>
</evidence>
<evidence type="ECO:0000256" key="4">
    <source>
        <dbReference type="PIRSR" id="PIRSR600407-2"/>
    </source>
</evidence>
<comment type="similarity">
    <text evidence="1">Belongs to the GDA1/CD39 NTPase family.</text>
</comment>
<accession>A0A4Y1RHN2</accession>
<feature type="binding site" evidence="4">
    <location>
        <begin position="281"/>
        <end position="285"/>
    </location>
    <ligand>
        <name>ATP</name>
        <dbReference type="ChEBI" id="CHEBI:30616"/>
    </ligand>
</feature>
<dbReference type="PANTHER" id="PTHR11782:SF92">
    <property type="entry name" value="APYRASE 7"/>
    <property type="match status" value="1"/>
</dbReference>
<proteinExistence type="inferred from homology"/>
<keyword evidence="4" id="KW-0547">Nucleotide-binding</keyword>
<dbReference type="GO" id="GO:0005524">
    <property type="term" value="F:ATP binding"/>
    <property type="evidence" value="ECO:0007669"/>
    <property type="project" value="UniProtKB-KW"/>
</dbReference>
<dbReference type="EMBL" id="AP019301">
    <property type="protein sequence ID" value="BBH03792.1"/>
    <property type="molecule type" value="Genomic_DNA"/>
</dbReference>
<evidence type="ECO:0000256" key="5">
    <source>
        <dbReference type="SAM" id="Phobius"/>
    </source>
</evidence>
<dbReference type="GO" id="GO:0016020">
    <property type="term" value="C:membrane"/>
    <property type="evidence" value="ECO:0007669"/>
    <property type="project" value="TreeGrafter"/>
</dbReference>
<dbReference type="InterPro" id="IPR000407">
    <property type="entry name" value="GDA1_CD39_NTPase"/>
</dbReference>